<gene>
    <name evidence="1" type="ORF">EJ377_14510</name>
</gene>
<evidence type="ECO:0000313" key="2">
    <source>
        <dbReference type="Proteomes" id="UP000276953"/>
    </source>
</evidence>
<proteinExistence type="predicted"/>
<dbReference type="AlphaFoldDB" id="A0A3S0NKK8"/>
<dbReference type="Proteomes" id="UP000276953">
    <property type="component" value="Unassembled WGS sequence"/>
</dbReference>
<reference evidence="1 2" key="1">
    <citation type="submission" date="2018-12" db="EMBL/GenBank/DDBJ databases">
        <title>Draft Genome Sequence of Chryseobacterium arthrosphaerae strain ED882-96 Isolated from the Blood of a Patient with Liver Cirrhosis in Taiwan.</title>
        <authorList>
            <person name="Lin J.-N."/>
            <person name="Lai C.-H."/>
            <person name="Yang C.-H."/>
            <person name="Huang Y.-H."/>
        </authorList>
    </citation>
    <scope>NUCLEOTIDE SEQUENCE [LARGE SCALE GENOMIC DNA]</scope>
    <source>
        <strain evidence="1 2">ED882-96</strain>
    </source>
</reference>
<name>A0A3S0NKK8_9FLAO</name>
<evidence type="ECO:0000313" key="1">
    <source>
        <dbReference type="EMBL" id="RTZ45916.1"/>
    </source>
</evidence>
<dbReference type="EMBL" id="RYFC01000003">
    <property type="protein sequence ID" value="RTZ45916.1"/>
    <property type="molecule type" value="Genomic_DNA"/>
</dbReference>
<sequence length="65" mass="7347">MDEQSGTYTLYRNVKIIDDTNGYTKLYYKTPNDYPKIPFTGGGADENTGHISILRRADCWIKGGL</sequence>
<protein>
    <submittedName>
        <fullName evidence="1">Uncharacterized protein</fullName>
    </submittedName>
</protein>
<organism evidence="1 2">
    <name type="scientific">Chryseobacterium arthrosphaerae</name>
    <dbReference type="NCBI Taxonomy" id="651561"/>
    <lineage>
        <taxon>Bacteria</taxon>
        <taxon>Pseudomonadati</taxon>
        <taxon>Bacteroidota</taxon>
        <taxon>Flavobacteriia</taxon>
        <taxon>Flavobacteriales</taxon>
        <taxon>Weeksellaceae</taxon>
        <taxon>Chryseobacterium group</taxon>
        <taxon>Chryseobacterium</taxon>
    </lineage>
</organism>
<comment type="caution">
    <text evidence="1">The sequence shown here is derived from an EMBL/GenBank/DDBJ whole genome shotgun (WGS) entry which is preliminary data.</text>
</comment>
<accession>A0A3S0NKK8</accession>